<dbReference type="GO" id="GO:0140359">
    <property type="term" value="F:ABC-type transporter activity"/>
    <property type="evidence" value="ECO:0007669"/>
    <property type="project" value="InterPro"/>
</dbReference>
<feature type="domain" description="ABC-2 type transporter transmembrane" evidence="6">
    <location>
        <begin position="11"/>
        <end position="134"/>
    </location>
</feature>
<dbReference type="InterPro" id="IPR013525">
    <property type="entry name" value="ABC2_TM"/>
</dbReference>
<dbReference type="PANTHER" id="PTHR43077">
    <property type="entry name" value="TRANSPORT PERMEASE YVFS-RELATED"/>
    <property type="match status" value="1"/>
</dbReference>
<dbReference type="Gene3D" id="1.10.287.950">
    <property type="entry name" value="Methyl-accepting chemotaxis protein"/>
    <property type="match status" value="1"/>
</dbReference>
<accession>A0A6J6EZK2</accession>
<reference evidence="7" key="1">
    <citation type="submission" date="2020-05" db="EMBL/GenBank/DDBJ databases">
        <authorList>
            <person name="Chiriac C."/>
            <person name="Salcher M."/>
            <person name="Ghai R."/>
            <person name="Kavagutti S V."/>
        </authorList>
    </citation>
    <scope>NUCLEOTIDE SEQUENCE</scope>
</reference>
<evidence type="ECO:0000256" key="3">
    <source>
        <dbReference type="ARBA" id="ARBA00022989"/>
    </source>
</evidence>
<dbReference type="Pfam" id="PF12698">
    <property type="entry name" value="ABC2_membrane_3"/>
    <property type="match status" value="1"/>
</dbReference>
<evidence type="ECO:0000256" key="4">
    <source>
        <dbReference type="ARBA" id="ARBA00023136"/>
    </source>
</evidence>
<feature type="transmembrane region" description="Helical" evidence="5">
    <location>
        <begin position="371"/>
        <end position="392"/>
    </location>
</feature>
<keyword evidence="4 5" id="KW-0472">Membrane</keyword>
<feature type="transmembrane region" description="Helical" evidence="5">
    <location>
        <begin position="470"/>
        <end position="490"/>
    </location>
</feature>
<feature type="transmembrane region" description="Helical" evidence="5">
    <location>
        <begin position="443"/>
        <end position="464"/>
    </location>
</feature>
<dbReference type="AlphaFoldDB" id="A0A6J6EZK2"/>
<feature type="transmembrane region" description="Helical" evidence="5">
    <location>
        <begin position="527"/>
        <end position="549"/>
    </location>
</feature>
<protein>
    <submittedName>
        <fullName evidence="7">Unannotated protein</fullName>
    </submittedName>
</protein>
<dbReference type="GO" id="GO:0016020">
    <property type="term" value="C:membrane"/>
    <property type="evidence" value="ECO:0007669"/>
    <property type="project" value="UniProtKB-SubCell"/>
</dbReference>
<evidence type="ECO:0000256" key="1">
    <source>
        <dbReference type="ARBA" id="ARBA00004141"/>
    </source>
</evidence>
<keyword evidence="2 5" id="KW-0812">Transmembrane</keyword>
<keyword evidence="3 5" id="KW-1133">Transmembrane helix</keyword>
<evidence type="ECO:0000313" key="7">
    <source>
        <dbReference type="EMBL" id="CAB4580193.1"/>
    </source>
</evidence>
<name>A0A6J6EZK2_9ZZZZ</name>
<feature type="transmembrane region" description="Helical" evidence="5">
    <location>
        <begin position="6"/>
        <end position="29"/>
    </location>
</feature>
<dbReference type="PANTHER" id="PTHR43077:SF10">
    <property type="entry name" value="TRANSPORT PERMEASE PROTEIN"/>
    <property type="match status" value="1"/>
</dbReference>
<sequence>MKNVPSIALWVLVAIVTPVIIIGGLLGALSSAGDGLERVPVALVNNDELIRETNEEGEETVIFASKPLVTELVTSEDFAVDWLVTNSEQARALLASGDVYAIVEIPEGFSLAVSTLDSSAPQQATFTIITDSSRSYLAGVLSDQVGAALAAGVSDEFGSGIMEGLFAAIVDVSNGFQETADAAEELASGVEGVSDGMSELASGYEDFDDGLGEFTAGTRGLSDGLDALSASTSQLSQLSTGLSAIKDSGALTGNPAQPTLNTLIDALAVAIPNVSNGIVALDKGADAIADSSVDLEAGSGDIREGLSALAEGTETLSDGSREFADGLADGAAELGDNALVTADDETSGVLTSPVVFTRQDRSADVSLQETFSSVLAPVGLWLVVLLYFLVLPSYSPRVLGSSARTSTLLTRALRPVMAVVLAWTVIVTVLIHTLGSVPWASGVLTGPLVALSALAFASLHFAVWAWNPRWLAPLSLGAFVIQIVSLGNLVPLEILPTFYQAISGLTPLGWSIEALIAAFASAEGSRVWAPIAALAVISIICVVLAALSLQSRRSGGIRAEVMLPAGYPTR</sequence>
<feature type="transmembrane region" description="Helical" evidence="5">
    <location>
        <begin position="412"/>
        <end position="431"/>
    </location>
</feature>
<evidence type="ECO:0000256" key="2">
    <source>
        <dbReference type="ARBA" id="ARBA00022692"/>
    </source>
</evidence>
<evidence type="ECO:0000259" key="6">
    <source>
        <dbReference type="Pfam" id="PF12698"/>
    </source>
</evidence>
<comment type="subcellular location">
    <subcellularLocation>
        <location evidence="1">Membrane</location>
        <topology evidence="1">Multi-pass membrane protein</topology>
    </subcellularLocation>
</comment>
<gene>
    <name evidence="7" type="ORF">UFOPK1684_01344</name>
</gene>
<organism evidence="7">
    <name type="scientific">freshwater metagenome</name>
    <dbReference type="NCBI Taxonomy" id="449393"/>
    <lineage>
        <taxon>unclassified sequences</taxon>
        <taxon>metagenomes</taxon>
        <taxon>ecological metagenomes</taxon>
    </lineage>
</organism>
<evidence type="ECO:0000256" key="5">
    <source>
        <dbReference type="SAM" id="Phobius"/>
    </source>
</evidence>
<dbReference type="EMBL" id="CAEZTM010000086">
    <property type="protein sequence ID" value="CAB4580193.1"/>
    <property type="molecule type" value="Genomic_DNA"/>
</dbReference>
<dbReference type="InterPro" id="IPR051328">
    <property type="entry name" value="T7SS_ABC-Transporter"/>
</dbReference>
<proteinExistence type="predicted"/>